<gene>
    <name evidence="2" type="ORF">ACFSRZ_08855</name>
</gene>
<feature type="transmembrane region" description="Helical" evidence="1">
    <location>
        <begin position="148"/>
        <end position="166"/>
    </location>
</feature>
<keyword evidence="1" id="KW-1133">Transmembrane helix</keyword>
<feature type="transmembrane region" description="Helical" evidence="1">
    <location>
        <begin position="125"/>
        <end position="142"/>
    </location>
</feature>
<evidence type="ECO:0008006" key="4">
    <source>
        <dbReference type="Google" id="ProtNLM"/>
    </source>
</evidence>
<accession>A0ABW5LTA5</accession>
<feature type="transmembrane region" description="Helical" evidence="1">
    <location>
        <begin position="187"/>
        <end position="213"/>
    </location>
</feature>
<evidence type="ECO:0000313" key="3">
    <source>
        <dbReference type="Proteomes" id="UP001597508"/>
    </source>
</evidence>
<keyword evidence="3" id="KW-1185">Reference proteome</keyword>
<comment type="caution">
    <text evidence="2">The sequence shown here is derived from an EMBL/GenBank/DDBJ whole genome shotgun (WGS) entry which is preliminary data.</text>
</comment>
<dbReference type="RefSeq" id="WP_379666191.1">
    <property type="nucleotide sequence ID" value="NZ_JBHULH010000004.1"/>
</dbReference>
<proteinExistence type="predicted"/>
<organism evidence="2 3">
    <name type="scientific">Pseudotenacibaculum haliotis</name>
    <dbReference type="NCBI Taxonomy" id="1862138"/>
    <lineage>
        <taxon>Bacteria</taxon>
        <taxon>Pseudomonadati</taxon>
        <taxon>Bacteroidota</taxon>
        <taxon>Flavobacteriia</taxon>
        <taxon>Flavobacteriales</taxon>
        <taxon>Flavobacteriaceae</taxon>
        <taxon>Pseudotenacibaculum</taxon>
    </lineage>
</organism>
<protein>
    <recommendedName>
        <fullName evidence="4">ABC transporter permease</fullName>
    </recommendedName>
</protein>
<feature type="transmembrane region" description="Helical" evidence="1">
    <location>
        <begin position="32"/>
        <end position="53"/>
    </location>
</feature>
<reference evidence="3" key="1">
    <citation type="journal article" date="2019" name="Int. J. Syst. Evol. Microbiol.">
        <title>The Global Catalogue of Microorganisms (GCM) 10K type strain sequencing project: providing services to taxonomists for standard genome sequencing and annotation.</title>
        <authorList>
            <consortium name="The Broad Institute Genomics Platform"/>
            <consortium name="The Broad Institute Genome Sequencing Center for Infectious Disease"/>
            <person name="Wu L."/>
            <person name="Ma J."/>
        </authorList>
    </citation>
    <scope>NUCLEOTIDE SEQUENCE [LARGE SCALE GENOMIC DNA]</scope>
    <source>
        <strain evidence="3">KCTC 52127</strain>
    </source>
</reference>
<feature type="transmembrane region" description="Helical" evidence="1">
    <location>
        <begin position="237"/>
        <end position="265"/>
    </location>
</feature>
<feature type="transmembrane region" description="Helical" evidence="1">
    <location>
        <begin position="73"/>
        <end position="91"/>
    </location>
</feature>
<sequence length="288" mass="32022">MNENYIEFSKKRDLGTIISDTLKFLRTEGRPFFTSIFRASIIPMIVSIAATLYYTYTATESSYLGSVFGSGEYLLSMLAYFGTLIVVNAAMSNSALSYIKSYASNRGIIDYEEVQETTKSKFNSILGLSFLNAIVMAVGFMLCFLPGIYFAVVLSVSGCLIMFDNLGTFDAFGDAFNFIKGHWWDTFGVLFVVGLIIIVLSIILNLPATIYQFGSDGFSLFNLENSVSATELFSDPIFLILTVISYLLNYFFHIVGVVVSAFIYFDIKEQKDPSTPRDIIDTIGTDEA</sequence>
<name>A0ABW5LTA5_9FLAO</name>
<keyword evidence="1" id="KW-0812">Transmembrane</keyword>
<dbReference type="EMBL" id="JBHULH010000004">
    <property type="protein sequence ID" value="MFD2567481.1"/>
    <property type="molecule type" value="Genomic_DNA"/>
</dbReference>
<keyword evidence="1" id="KW-0472">Membrane</keyword>
<dbReference type="Proteomes" id="UP001597508">
    <property type="component" value="Unassembled WGS sequence"/>
</dbReference>
<evidence type="ECO:0000256" key="1">
    <source>
        <dbReference type="SAM" id="Phobius"/>
    </source>
</evidence>
<evidence type="ECO:0000313" key="2">
    <source>
        <dbReference type="EMBL" id="MFD2567481.1"/>
    </source>
</evidence>